<evidence type="ECO:0000259" key="5">
    <source>
        <dbReference type="Pfam" id="PF03372"/>
    </source>
</evidence>
<dbReference type="InterPro" id="IPR005135">
    <property type="entry name" value="Endo/exonuclease/phosphatase"/>
</dbReference>
<sequence>MSIQLTPAQLEKQAARRAAKEAKAAEAAAQAASGQPVSVVNNQKLSPEEIERRKVLRREWVPVTTTGSALAVRGDRRARIVTWNLLAQTLVRRELFPGSDCLRWGERKPMLLAELEYYSNADIVCFQECDRLKDLCRAMPHHLFVEAKGHGKLHGLVVMYRSSRYRVRAKKTVFLDEEYLHDTKDSNPTSEGSTRDEDEERRRRAGTRHTKNIGLIVALEDLEKPDEGIVVSTAHLFWHPKYAYERVRQSLILLRNIVSFKNEHGAPDWPAVISGDFNTQPDEATYQIITAPHQATPQEILRSIDDSRFIHQSLAKVAQSISATDEASVPTSTSGTGSNTPTQQQEKDDEGEEEEPAPEGTVPGTRPAQASDGIPTSQELVEIARQLLPDGGCRSAYTSGRWGDARYTFGGRNGFQRSFEGKVPDGLQGHGEAAYTCYTPLFKLSLDYLFMLPSPAVQVTQVLRPGTAEELGEGLPRKGISASDHLAVGCEITW</sequence>
<evidence type="ECO:0000256" key="3">
    <source>
        <dbReference type="SAM" id="Coils"/>
    </source>
</evidence>
<dbReference type="Pfam" id="PF03372">
    <property type="entry name" value="Exo_endo_phos"/>
    <property type="match status" value="1"/>
</dbReference>
<dbReference type="PANTHER" id="PTHR12121:SF45">
    <property type="entry name" value="NOCTURNIN"/>
    <property type="match status" value="1"/>
</dbReference>
<keyword evidence="6" id="KW-0255">Endonuclease</keyword>
<dbReference type="GO" id="GO:0006139">
    <property type="term" value="P:nucleobase-containing compound metabolic process"/>
    <property type="evidence" value="ECO:0007669"/>
    <property type="project" value="UniProtKB-ARBA"/>
</dbReference>
<evidence type="ECO:0000313" key="7">
    <source>
        <dbReference type="Proteomes" id="UP001182556"/>
    </source>
</evidence>
<dbReference type="Proteomes" id="UP001182556">
    <property type="component" value="Unassembled WGS sequence"/>
</dbReference>
<dbReference type="InterPro" id="IPR036691">
    <property type="entry name" value="Endo/exonu/phosph_ase_sf"/>
</dbReference>
<keyword evidence="2" id="KW-0378">Hydrolase</keyword>
<evidence type="ECO:0000256" key="2">
    <source>
        <dbReference type="ARBA" id="ARBA00022801"/>
    </source>
</evidence>
<organism evidence="6 7">
    <name type="scientific">Papiliotrema laurentii</name>
    <name type="common">Cryptococcus laurentii</name>
    <dbReference type="NCBI Taxonomy" id="5418"/>
    <lineage>
        <taxon>Eukaryota</taxon>
        <taxon>Fungi</taxon>
        <taxon>Dikarya</taxon>
        <taxon>Basidiomycota</taxon>
        <taxon>Agaricomycotina</taxon>
        <taxon>Tremellomycetes</taxon>
        <taxon>Tremellales</taxon>
        <taxon>Rhynchogastremaceae</taxon>
        <taxon>Papiliotrema</taxon>
    </lineage>
</organism>
<gene>
    <name evidence="6" type="ORF">DB88DRAFT_483845</name>
</gene>
<accession>A0AAD9L6I7</accession>
<keyword evidence="3" id="KW-0175">Coiled coil</keyword>
<keyword evidence="6" id="KW-0540">Nuclease</keyword>
<dbReference type="GO" id="GO:0000175">
    <property type="term" value="F:3'-5'-RNA exonuclease activity"/>
    <property type="evidence" value="ECO:0007669"/>
    <property type="project" value="TreeGrafter"/>
</dbReference>
<dbReference type="GO" id="GO:0004519">
    <property type="term" value="F:endonuclease activity"/>
    <property type="evidence" value="ECO:0007669"/>
    <property type="project" value="UniProtKB-KW"/>
</dbReference>
<feature type="coiled-coil region" evidence="3">
    <location>
        <begin position="8"/>
        <end position="35"/>
    </location>
</feature>
<protein>
    <submittedName>
        <fullName evidence="6">Endonuclease/exonuclease/phosphatase</fullName>
    </submittedName>
</protein>
<name>A0AAD9L6I7_PAPLA</name>
<reference evidence="6" key="1">
    <citation type="submission" date="2023-02" db="EMBL/GenBank/DDBJ databases">
        <title>Identification and recombinant expression of a fungal hydrolase from Papiliotrema laurentii that hydrolyzes apple cutin and clears colloidal polyester polyurethane.</title>
        <authorList>
            <consortium name="DOE Joint Genome Institute"/>
            <person name="Roman V.A."/>
            <person name="Bojanowski C."/>
            <person name="Crable B.R."/>
            <person name="Wagner D.N."/>
            <person name="Hung C.S."/>
            <person name="Nadeau L.J."/>
            <person name="Schratz L."/>
            <person name="Haridas S."/>
            <person name="Pangilinan J."/>
            <person name="Lipzen A."/>
            <person name="Na H."/>
            <person name="Yan M."/>
            <person name="Ng V."/>
            <person name="Grigoriev I.V."/>
            <person name="Spatafora J.W."/>
            <person name="Barlow D."/>
            <person name="Biffinger J."/>
            <person name="Kelley-Loughnane N."/>
            <person name="Varaljay V.A."/>
            <person name="Crookes-Goodson W.J."/>
        </authorList>
    </citation>
    <scope>NUCLEOTIDE SEQUENCE</scope>
    <source>
        <strain evidence="6">5307AH</strain>
    </source>
</reference>
<dbReference type="Gene3D" id="3.60.10.10">
    <property type="entry name" value="Endonuclease/exonuclease/phosphatase"/>
    <property type="match status" value="1"/>
</dbReference>
<feature type="region of interest" description="Disordered" evidence="4">
    <location>
        <begin position="320"/>
        <end position="373"/>
    </location>
</feature>
<feature type="compositionally biased region" description="Low complexity" evidence="4">
    <location>
        <begin position="330"/>
        <end position="344"/>
    </location>
</feature>
<dbReference type="AlphaFoldDB" id="A0AAD9L6I7"/>
<dbReference type="PANTHER" id="PTHR12121">
    <property type="entry name" value="CARBON CATABOLITE REPRESSOR PROTEIN 4"/>
    <property type="match status" value="1"/>
</dbReference>
<comment type="similarity">
    <text evidence="1">Belongs to the CCR4/nocturin family.</text>
</comment>
<dbReference type="EMBL" id="JAODAN010000003">
    <property type="protein sequence ID" value="KAK1925416.1"/>
    <property type="molecule type" value="Genomic_DNA"/>
</dbReference>
<feature type="region of interest" description="Disordered" evidence="4">
    <location>
        <begin position="182"/>
        <end position="207"/>
    </location>
</feature>
<comment type="caution">
    <text evidence="6">The sequence shown here is derived from an EMBL/GenBank/DDBJ whole genome shotgun (WGS) entry which is preliminary data.</text>
</comment>
<feature type="compositionally biased region" description="Acidic residues" evidence="4">
    <location>
        <begin position="347"/>
        <end position="357"/>
    </location>
</feature>
<keyword evidence="7" id="KW-1185">Reference proteome</keyword>
<evidence type="ECO:0000256" key="4">
    <source>
        <dbReference type="SAM" id="MobiDB-lite"/>
    </source>
</evidence>
<dbReference type="InterPro" id="IPR050410">
    <property type="entry name" value="CCR4/nocturin_mRNA_transcr"/>
</dbReference>
<dbReference type="SUPFAM" id="SSF56219">
    <property type="entry name" value="DNase I-like"/>
    <property type="match status" value="1"/>
</dbReference>
<evidence type="ECO:0000313" key="6">
    <source>
        <dbReference type="EMBL" id="KAK1925416.1"/>
    </source>
</evidence>
<feature type="domain" description="Endonuclease/exonuclease/phosphatase" evidence="5">
    <location>
        <begin position="82"/>
        <end position="292"/>
    </location>
</feature>
<evidence type="ECO:0000256" key="1">
    <source>
        <dbReference type="ARBA" id="ARBA00010774"/>
    </source>
</evidence>
<proteinExistence type="inferred from homology"/>